<feature type="compositionally biased region" description="Basic and acidic residues" evidence="7">
    <location>
        <begin position="4052"/>
        <end position="4062"/>
    </location>
</feature>
<name>A0AAV1GLJ1_XYRNO</name>
<dbReference type="SMART" id="SM00033">
    <property type="entry name" value="CH"/>
    <property type="match status" value="2"/>
</dbReference>
<feature type="compositionally biased region" description="Pro residues" evidence="7">
    <location>
        <begin position="1568"/>
        <end position="1577"/>
    </location>
</feature>
<dbReference type="InterPro" id="IPR036872">
    <property type="entry name" value="CH_dom_sf"/>
</dbReference>
<dbReference type="PROSITE" id="PS50021">
    <property type="entry name" value="CH"/>
    <property type="match status" value="2"/>
</dbReference>
<dbReference type="GO" id="GO:0003779">
    <property type="term" value="F:actin binding"/>
    <property type="evidence" value="ECO:0007669"/>
    <property type="project" value="UniProtKB-KW"/>
</dbReference>
<dbReference type="EMBL" id="OY660878">
    <property type="protein sequence ID" value="CAJ1074540.1"/>
    <property type="molecule type" value="Genomic_DNA"/>
</dbReference>
<feature type="region of interest" description="Disordered" evidence="7">
    <location>
        <begin position="4629"/>
        <end position="4963"/>
    </location>
</feature>
<feature type="domain" description="Calponin-homology (CH)" evidence="8">
    <location>
        <begin position="191"/>
        <end position="297"/>
    </location>
</feature>
<feature type="coiled-coil region" evidence="6">
    <location>
        <begin position="5873"/>
        <end position="5927"/>
    </location>
</feature>
<feature type="coiled-coil region" evidence="6">
    <location>
        <begin position="5975"/>
        <end position="6036"/>
    </location>
</feature>
<feature type="compositionally biased region" description="Polar residues" evidence="7">
    <location>
        <begin position="1649"/>
        <end position="1660"/>
    </location>
</feature>
<feature type="coiled-coil region" evidence="6">
    <location>
        <begin position="7035"/>
        <end position="7125"/>
    </location>
</feature>
<feature type="coiled-coil region" evidence="6">
    <location>
        <begin position="2675"/>
        <end position="2706"/>
    </location>
</feature>
<feature type="region of interest" description="Disordered" evidence="7">
    <location>
        <begin position="4027"/>
        <end position="4157"/>
    </location>
</feature>
<feature type="compositionally biased region" description="Polar residues" evidence="7">
    <location>
        <begin position="1622"/>
        <end position="1640"/>
    </location>
</feature>
<feature type="compositionally biased region" description="Polar residues" evidence="7">
    <location>
        <begin position="7272"/>
        <end position="7283"/>
    </location>
</feature>
<feature type="compositionally biased region" description="Low complexity" evidence="7">
    <location>
        <begin position="1396"/>
        <end position="1445"/>
    </location>
</feature>
<dbReference type="SUPFAM" id="SSF46966">
    <property type="entry name" value="Spectrin repeat"/>
    <property type="match status" value="4"/>
</dbReference>
<feature type="compositionally biased region" description="Low complexity" evidence="7">
    <location>
        <begin position="1221"/>
        <end position="1230"/>
    </location>
</feature>
<dbReference type="InterPro" id="IPR001589">
    <property type="entry name" value="Actinin_actin-bd_CS"/>
</dbReference>
<comment type="subcellular location">
    <subcellularLocation>
        <location evidence="1">Endomembrane system</location>
    </subcellularLocation>
</comment>
<dbReference type="InterPro" id="IPR001715">
    <property type="entry name" value="CH_dom"/>
</dbReference>
<feature type="region of interest" description="Disordered" evidence="7">
    <location>
        <begin position="4194"/>
        <end position="4569"/>
    </location>
</feature>
<feature type="compositionally biased region" description="Basic and acidic residues" evidence="7">
    <location>
        <begin position="5157"/>
        <end position="5173"/>
    </location>
</feature>
<feature type="coiled-coil region" evidence="6">
    <location>
        <begin position="2168"/>
        <end position="2227"/>
    </location>
</feature>
<evidence type="ECO:0000256" key="6">
    <source>
        <dbReference type="SAM" id="Coils"/>
    </source>
</evidence>
<feature type="compositionally biased region" description="Acidic residues" evidence="7">
    <location>
        <begin position="7259"/>
        <end position="7270"/>
    </location>
</feature>
<feature type="compositionally biased region" description="Basic and acidic residues" evidence="7">
    <location>
        <begin position="5401"/>
        <end position="5453"/>
    </location>
</feature>
<feature type="coiled-coil region" evidence="6">
    <location>
        <begin position="3013"/>
        <end position="3052"/>
    </location>
</feature>
<evidence type="ECO:0000313" key="10">
    <source>
        <dbReference type="Proteomes" id="UP001178508"/>
    </source>
</evidence>
<feature type="compositionally biased region" description="Pro residues" evidence="7">
    <location>
        <begin position="1446"/>
        <end position="1458"/>
    </location>
</feature>
<feature type="coiled-coil region" evidence="6">
    <location>
        <begin position="3717"/>
        <end position="3777"/>
    </location>
</feature>
<dbReference type="Proteomes" id="UP001178508">
    <property type="component" value="Chromosome 15"/>
</dbReference>
<feature type="compositionally biased region" description="Basic and acidic residues" evidence="7">
    <location>
        <begin position="4749"/>
        <end position="4758"/>
    </location>
</feature>
<feature type="region of interest" description="Disordered" evidence="7">
    <location>
        <begin position="909"/>
        <end position="929"/>
    </location>
</feature>
<dbReference type="PANTHER" id="PTHR14514:SF4">
    <property type="entry name" value="NESPRIN-2"/>
    <property type="match status" value="1"/>
</dbReference>
<feature type="compositionally biased region" description="Basic and acidic residues" evidence="7">
    <location>
        <begin position="4429"/>
        <end position="4439"/>
    </location>
</feature>
<dbReference type="FunFam" id="1.10.418.10:FF:000057">
    <property type="entry name" value="Calmin"/>
    <property type="match status" value="1"/>
</dbReference>
<organism evidence="9 10">
    <name type="scientific">Xyrichtys novacula</name>
    <name type="common">Pearly razorfish</name>
    <name type="synonym">Hemipteronotus novacula</name>
    <dbReference type="NCBI Taxonomy" id="13765"/>
    <lineage>
        <taxon>Eukaryota</taxon>
        <taxon>Metazoa</taxon>
        <taxon>Chordata</taxon>
        <taxon>Craniata</taxon>
        <taxon>Vertebrata</taxon>
        <taxon>Euteleostomi</taxon>
        <taxon>Actinopterygii</taxon>
        <taxon>Neopterygii</taxon>
        <taxon>Teleostei</taxon>
        <taxon>Neoteleostei</taxon>
        <taxon>Acanthomorphata</taxon>
        <taxon>Eupercaria</taxon>
        <taxon>Labriformes</taxon>
        <taxon>Labridae</taxon>
        <taxon>Xyrichtys</taxon>
    </lineage>
</organism>
<feature type="coiled-coil region" evidence="6">
    <location>
        <begin position="6587"/>
        <end position="6614"/>
    </location>
</feature>
<feature type="compositionally biased region" description="Basic and acidic residues" evidence="7">
    <location>
        <begin position="4710"/>
        <end position="4729"/>
    </location>
</feature>
<feature type="region of interest" description="Disordered" evidence="7">
    <location>
        <begin position="5373"/>
        <end position="5589"/>
    </location>
</feature>
<feature type="compositionally biased region" description="Low complexity" evidence="7">
    <location>
        <begin position="1037"/>
        <end position="1065"/>
    </location>
</feature>
<feature type="compositionally biased region" description="Basic and acidic residues" evidence="7">
    <location>
        <begin position="4124"/>
        <end position="4145"/>
    </location>
</feature>
<gene>
    <name evidence="9" type="ORF">XNOV1_A036776</name>
</gene>
<evidence type="ECO:0000313" key="9">
    <source>
        <dbReference type="EMBL" id="CAJ1074540.1"/>
    </source>
</evidence>
<feature type="compositionally biased region" description="Pro residues" evidence="7">
    <location>
        <begin position="1719"/>
        <end position="1738"/>
    </location>
</feature>
<feature type="compositionally biased region" description="Polar residues" evidence="7">
    <location>
        <begin position="1695"/>
        <end position="1709"/>
    </location>
</feature>
<feature type="compositionally biased region" description="Basic and acidic residues" evidence="7">
    <location>
        <begin position="5201"/>
        <end position="5217"/>
    </location>
</feature>
<feature type="compositionally biased region" description="Low complexity" evidence="7">
    <location>
        <begin position="1088"/>
        <end position="1126"/>
    </location>
</feature>
<feature type="compositionally biased region" description="Polar residues" evidence="7">
    <location>
        <begin position="4442"/>
        <end position="4452"/>
    </location>
</feature>
<feature type="coiled-coil region" evidence="6">
    <location>
        <begin position="6248"/>
        <end position="6275"/>
    </location>
</feature>
<feature type="region of interest" description="Disordered" evidence="7">
    <location>
        <begin position="5603"/>
        <end position="5629"/>
    </location>
</feature>
<feature type="compositionally biased region" description="Low complexity" evidence="7">
    <location>
        <begin position="165"/>
        <end position="176"/>
    </location>
</feature>
<accession>A0AAV1GLJ1</accession>
<dbReference type="PROSITE" id="PS00019">
    <property type="entry name" value="ACTININ_1"/>
    <property type="match status" value="1"/>
</dbReference>
<sequence>MSSDFYARDDLVERGPIPLDIDNVHMLLQVEQEQIQKKTFTNWVNAQLAKRRPPCMVRDLFSDFCDGSRLLDLLEVMSGQRLSRERGRGMFQHRSNIERALSFLKQKSIKLVNIHIPDIMDGKPSIILGLIWTIILQYHIEELASCLNFSSRQSSMESLNTLDSRSSLSSRSASSSPVPPRGSPLHNKFRVSAKKALLLWVREQCHKAGCTLNVKDFKSSWRSGVIFLAILYALRPDLVDLSKARTRSNRQNLEEAFHIAERELRIPRLLDPDDVDVRDPDEKSIMTYVAQFLQYSRDLPVPEEEMQTQYLNLPKSPSPVNLPVHYTPAISASPLRQATPERKAQEVTCWLAQAYDELLEGWNSTEGESYSERYHVFQTFLVSFNEQRRPIMPLLTQMRRTPKLSDEQRALREAWDTLTEKLREYKIELDMSLPAPLDTVARWLLKTEGALAEEEGDPQDHGRAADDAREKQELLKVCLEEMPQHTKTFQSFQNLDEYGNMMVPIDKMDELKRRFTGVRVSAKYHGIRLDYREHRHTVMDLLGQIRTKLRVWKRPYISPEAVRVLLQEWHELVNTQELPSLLETALHKLKQDSEKYASKSALAGDYNQVSQQVKQLEEQTAVILEEVKTSKSTMGRVLSAWDSYSDCHSSLQAWLEQGSLTHTHGQRTEVTPESMAEWGSRQAHMNEVGNFLIESTDPQTSKSLAEELRRLNMQWAEFVKKNTFDGMAEPSGDVQVTPQDVQALIREATLLLKEPFIMRKVKEVDLEALTPSPECPADQVQKLKLAVPEVMQTLFEAEQVCAELQHSVSGLDSRLAELLHWETEAREMYHLLRASERQQQRGQDPRARVLISRGLQLEGQVVTEEQDLQVMVMTNQKSSPIQYLHATTMQERVRAAVAQSQEAVGMLSSLGARRDRSRSPPDGTPPSKVFIQARGKPQQLRQSEDMQPSQGMKILTQQSHETFVPKIVVQEYKEIKVPSPPMPYTYAQALMGTKSSSEGTVHVLSETYVQKQLPPQEQESVQIRQIVKEVHDQDVKTQPQEMQQQETMPTQPQQQQLEQQKQEMQVRLQQHVAEQPQRPESQQEKVQVEQQQRVESLQQQQQYDKQQKQQEQMLQQQKHTQQKQPQPTVKQVEPDSDTKAKPQSVSMAQPHPQTKVQHKPPPQTVTESDTQSVKSTSSQIHAQSIAQSQSHIQPVPQSHPQSFVQVQTTAQLRGQPQTHPQTMTQSMVQTQTHAPLLAQPSPAQPSTQQTQSQLIIRPQGHPQPMNQYPLNVQPVVQHPGPMSQSPIPTWTQVRASSPMPIPHPQGPAQVPPYPQGYPQGHSPSQQWTPKQEPQNTAIAQQRHPIPQPHPQQMGQSPQSQAYPTGQVPQQWSQAAPQLMQQIRHPGYPPMGPSFGQAQMQQQTQTQPWTHTQPQSLMQQQQPRMRAAFPPQQSQIQQQTWGQAPLQPQPQSYPPPHLPPQSQQYPQLQTQRHPQPQIQAQVPTQLPQPHQVPPQRPSQPQLRPQLQAQTQGQIQIQPSVQVNPQVQTQQSQFSLQFQQPPQQPKSQAQLQPQQVIQPPTQSKSDWAPQPHPSAPFPPQQGVQPSGPPKVQSPTQPKSDWAPQPKPLAQLPPQQGVQPSGQPKIQSTTQTKSEQAIQQQPKSELPIKADSQPQSRLQSETVLPTEAQLPTLPKVQSPTQPKPQAQLPPQPQLQDQSATLPKNQTAVQSMAQSPPQSRPQTQPPPQPKPQTQPPPQPKPQQPQTVSYSQVTVLPQTQAESPDVCIKPPALAQAPPQAYTEAYAKAQALARNGFEEAKYCLQEHIMETINIFQDKRLSAEQVSVKEETLRTLDPELLEEFLRAAEGMEAFCTPAELRDMEFYTQSVRSQWEAVRAEISGYLQQLRFELTRKDFNKAALQCETLLNSPLENQAQACVSEDASFAQAGQHLQALKELCDTLSPEDAHRLAQTQLRECEKRLAAIQRQFSGDQDAPLPDSRIAVAFGEDLNTQKEPARPSDKPQASAEVVPVTMKTVSVERKEVEKQTSADEEVTKKDAPERYETSKRTLQAQLAKNEQSLKDVPSDSVSLKGLHTRLQEIQFLRQETESLWSDYSNQCSQCGNPGLEQEKAELQEQWRSQQSALQKRGSSLGAALRQIDSTENHMVDFTDRLDRYLRQPKHITGFTLANTNIIKDIKELDDNIQSELDQLSRLDSESSDLDPKDCLPLSREVETHKASLDQLRQQVRKSEAAARALDRFLMSLRTVDEDISGVQGAPCSDSQVLQDCRSKLGLIRQSIDSLKEKAPQLDQLLQGARLTVTRDGVPASCLDMVTALVRRLEDADNGLANQQKGIQKETQGRSLGLRKRTLVGDLRKLQETIEAQGLKEPTMPAVQHRLRALSDLDSQVQSQQAELQKLRELQEKEGGGEDLFQELEAQWKETQKAFIEGKKQCNVLLDNLKKFQSCRSRLSSTMQKAEQTMGEQASYMGKDNLQRSITKVGEIKEELAGLGEPMEEMRGVCRQLQAQLKKFPDCSEAPFEAEAHTLMDNWLDVTEKTDAYMDNLQVGLELWEKQLIVGAEVDGWAGSKLALFAESHPFHNEQQVLTMRDEINANEENIELFHKKSVEIQEMLQGQEAPLELQVMETQLRKRMQQVKELFTDCTDVFEELVAVKTHLAEKIDECQAAVQSLQCSLSNVDATQPKVEDEIQDLCDELETQEEQAEAVLKEVSLVSSVASPQVLEALSVDCSRLREAISRTKDMIHLKREERDKGLLKVIKDEKQTFIGWFQDLQMSVNECFENPESKTHVETSLQRLTGFLKAKDEERRLDQLKDQLEKGSRKVPPQQLSEFNDWLKEQQEEVETFRTHCLNRQEQMEALLGDLNSLQKHHDSFRDWLQIKEKQSVEPDKAQRLLKNLQDESGKVDSLSELLASVRKQGVRAESLLKDGDNLIQRYKNLEAKLQKKVDTQSALRGEVDKFDTQAKSTKSWITDLLQPLKTPDRDAKTEEMKKKAQAVLNSKPEGDSKVNDLKKQSERLCELEDMEEKKKQEVQQSVRETEEQWRAALQTAEQTLNKAETQDLLDKDCDAFKTKNEEVQSWIGDQEQTLQSLGGCMQVEEKIPIVQAILDSKPDGDSKLQDLKQQCQKMCDNQACNDNKRREVQDTVRKTEEQWNKVLQAAQQALDKTGTEAAAEKDFDAFKTQSEGIQSWIREQKQKLLSPGSQMPFEERLQVAQATMRSKPEGESKLLDLKKQGDSLCERLEESRKPEVQQLVKDTEQQWRNVLQAARQAELRALSEDFDCQSKNTQSWIRDRQQKLQTVGSQTPAQERSNMAQTILSCKPEGDSKLTELRRLSQSLSDQEDLEENTKVEAQKTLKDSEKQWETVLQSAENTLKKAEVQYSLSKELEAFGTQAGSTKSWVEDLQKQAKSIGSGTQGSRAQLEDRLNAAQVILNSKSIGEARINALKRRAESLSKQKDLDGDKKKEVQKTIKDAEEQWRTSLKAAEDSQRQLRGVLDRLASFENQRDQAEARLSDVKKQAAAMSREFPWPGLGERRQVLERTRALLDQSSALAPVFSDLRKQSAELFEITKDPALSDPSLAAKQESIPALLKELTEVLPGLEQGIQTERQCTQLVEQHEAAQDWLREHVKGLGAPPTDRPGLHSTINTLKALLQTADREKKEMKELDSARDSLLNLCTPGGKAALTLEVGHLHDLCNTSEQEVKNRLTACETRLAELDGQAAKKAQGLKERAAALQWELRSLDQALSYSEPQDNIAQLQQHWNSLKKCEKSLRDLGVKVQDLNEDVKSTPVADELPGEITTMVESLRQQQDSLKSRLGEHKGTCSTNTTRCLMDCLHTLQEWNQSEPAESSSSAKATLEEGEKLKANLQESLSHRQFLTDCLIPELFVKLEKDGSETLKKADAQKASLVQNLKTKIEPEMVKTESTQRLLVEEVRNVGAVMLDDSEPVLTAQTKGDTGSLQTPAPITEAGAEQLKPASKMEESKSPKVSATTEPVGTRTAEKVAKLELTQKEVKVERPSMEKSELDQELTEAAVLERCEVLPPKRKSKTVSTKPSQADQQAEKMTKEPDTSKSASSLMEETGTKLVPTKRQDEKTEPDGLKSSSVQQVVTEPTETVIVKETKLSPTKRRSKDLKIPPEPSSEKVAEVKQEPESQKPSLSHRAPSETIVVEEIKKVATIILDAPETLSSENAQKQAEVAVLLQEKLVPPKRKSKGSDPSPKQAESEEPQTRTKHEEEKPSFSSTIVTEEAKLVAARRKSKNGDTTTTSVTDEANKQNKKESGPQKFSAAEKGKTSPTKPRIDSRSLSLDFVTEEEPASQQSSVQPGTLTQKDKKPMPLRKKSRSVDLPSPSEAESVSIQPAQNIASEKGKTSPTKPRIDSRSLSLDFVFEEESASQQSSVQPGTLTQKDKKPMPLRKKSRSVDLPSPSEAESTQAPDLESKEAVKELSGKPVSTSVTGEANKQNKKEPGPQKSSAAGVSIQPAQNIAAEKGKTSPTKPRIDSRSLSLDFVIEEDSASQQSSVQPGTLIQKDKPMPLRRKSRSVDLPSPSDAESTQAPDLESKEAVKELLSGKPSSAEKVVSAVTEKVAGKPEVLPPKRGPKGELVSSEQERMKGIEKPESPMEEVFITKEIKVLPIKAESKKDPDCQKPTSTPETVRMSSDVPVAEKGLIISAELATTKLKTSMKDPESQKKSPTSEVVTATAEVSAKERGKLSPTKGKPKDVKLPEKKDTQEKKKPETQMAKATAVEKTKGKLVRKTSREEPDSEKPPLSQGTTTKPTISPIARRGKLSLTKEKSKSVDVPESPTTELTKAKKELSSTPDLVTALTETIKTTVVEQGKLSPTKGMSKDKRPSLELAKAGPTKTKDRPDSQKPSTLPGVVTAKTEATVKEKGKTSPTKERSKGLKLSPDLAATRMTKTKQEPDRQKPSPTKEVVKPTEIAAVEKGELSPTKRRSIEDKGKLPLTKDQPTPSSKLVTTEFVSLIKEPKSLESSITTIEQTKATQLKEPTIPARKKSKGLDVSKPSEPVSTIGESKTEASTEATKADLAKGPTQMTVVGKGMVLPTKTESKSLLKIRDTDKSSAPQRVEPFKEGQTTLEEVSPVSKKLTLEVSATIQELPGKKVATFILDTPDSFPPAADTTPLTSGKSTTIQTSVLVKADTTTSQEENMKPVQERKGGLKETSEQTITMSVEKVSRTVPQTGPTPPTQPTDKPHDLDTMDRLEKDTTEIQQRYLVLDLPDTGSTQTSKSKPDQQDSIWPTSAGTAGILPMKTEKETSSFMQDITKLAETVSQQILSKMKPGGLKEEKAGEVSTTVTRDAPKGQEEKPGKKEETVMEPQVRVLELDIPTDPEKKDKSVPKAEEPKVDAVPIIVESKTLPAEMVLTFADGRPEKTDVTAQKPDAMPKKPGVISEKDVTPKKADVMQQKPDVKTQKADAIQKKADVISKKVVLESTPREPKKEKPSEGPTSESQEEKLGKMEEIKMEPQVRVLQLDIPTDLEQKDGISIQKEEEPKVESVQTRVEHEPLPGVKVVTSAKEKPEKTDVPLRSLDVTPEETDVTARKSDVMPKEADITSKKEKKAQAETSVERTEKLVLEEPEGSAMRNIFKEIQLRTETGPSSPVIEGKPQEDAPEGLITPTSDLDSRLNRLVSKVLSCKNQPAELSPTAMAQQLEEAQKCKETAEEQISLLAQLRGSDVENKDALEQVEDQWNTVVQDVTAAIESKEAQLRDVTDYCMQTKAAETMLEDLTVELDAVNKSPEEGSSKEAERLRSLQRSIEEKRPVLGKLLMTHTKLCPHLSRSEQATAQTEHKNLRQKWKGMERDVERSLYHTDLHSQETGSLLSEISNLQEHLKTTGKDLEVKCPSGSPWNCKKAQQLMVANAGVRSAQQKYLHLQQELEALLLSSHWEKENRKIKEELQKVKDQLRSTEEQVSSKTQNSSNPIMEKIIVVMRDGLAWAKQTETDIEGRRKRIALLPEEVHQQLRDLKKLQSEVLAKQGQLESLVEEVTELLPQLDQAEEVPMVRESLESLEELSKSTTEKLAKAVRETESGLQTREKLSEQVADLDSWVVAHLHREASRSVDSELKSPAEFDRRIRQIQDTLSESEKQAAVCEALLMKSKDISSELSITENCQLFDELTNLQEDIRAISSYEKTNKQELDELTQTIESSKTNLVTTEKSLKQMLVDLNKHRFPITKESLQALEPFKQMILENKSQVDLLQPWLPQEKSKELYSIITELHNKIASMEMKAKDHEGYLNMRQCLEDLRENVQEQVHKTKDDSRDVEEKYKLCQTLLVQFPLMRYLSKEANSKLQVISADLYPSQLNAERLRLKQNEDSNDKLEMTLYNNLSIVEGSLLKELDLDTERKATRAFLQKTQQDLQSLPTLEPNDTVIDGEYRRIMSLKKTVESRMRALEVLEQKKGNKEGSGSQDLMVSKRVILNECDKQMVDISKARESLRNYTTAVRQAAQFLRDIEVSLLPPYGSGGLCSERVEETQQALASLQQQFQIHVEQLQSQSALHPHLSPQKVEQLQENILSQLLVRMSTLQAKGHVQLDRLSRCAENYRKYTKCQEEVIKSTKSAENSLSQFIGQKVTCLADCNDQQAKLKVLSDEVESLLKRLEELREWCPEQSCCGGREAAVTALWKRLARLRRCTLWLTIRCRQRVIEWSDVTNSVEKASAVLDQVEAELPDSSRIKASTEELQDLLQSWEQYQDRLDCEHRALSALELRTARLLSVPSHLEQAPPIPICQKLQAMQGRYNSVTQRSRQGLEAARIELEEKEKIREELQSIKVWQEAATGVLTEMEKSGGTQQLQEVHSQLFTQKALLQRIMETLRIKYSDVYSPVPPEIDGQLKGVTQSLQKVELKVRQTVDRSGPVHKLAAKLCEIQAGLRSVQRRLEQRSPTVTEAKVIQKRAWDELDVWHSCMAALEVDMQDLEKPEEALSLTERLVEVQQLHSQLAKQAEQRTTLLSKTHMWLQEHREMIKSSKSWMSEAQTWLASPCTYTTSKDLSSHVQALQTVLNDSAQIRSTLQGFTSVLKEMSQVCDVTALQEQLIEADHEVENVQDNFTAPLSHLEHAAAEVEAIESEVKKMENNVADIKTLLTSPESFPSPREESLKAVEKRIQSMRRTIAEIQKCKPGLCLPEKAEETLVVFSVVDQLQNLLLELEKKVPALFIQQPPTPVQAKAPTVTSQPELLKSQSKEEKEKGEGEQGQIRIAHVEEDVLRRSGAALLSVEHSSAEQRKSWTAESTKESMVLTPEESEGASGETAEQAEEALEDVEGPTDTTPEASSSEALSKPVGTVRTQSLPESMDSEEPPQSGPCPAEGVLHVCLERVGQLEQWLQKAQRSLVAAGPAAAAAAAGGSSTMQDSVEQQLLTCQVSPPTTGVYLDHLYGLQGRVSPDCFLYERSTLRWC</sequence>
<feature type="compositionally biased region" description="Polar residues" evidence="7">
    <location>
        <begin position="1164"/>
        <end position="1176"/>
    </location>
</feature>
<evidence type="ECO:0000256" key="3">
    <source>
        <dbReference type="ARBA" id="ARBA00022737"/>
    </source>
</evidence>
<feature type="compositionally biased region" description="Low complexity" evidence="7">
    <location>
        <begin position="4097"/>
        <end position="4108"/>
    </location>
</feature>
<feature type="compositionally biased region" description="Low complexity" evidence="7">
    <location>
        <begin position="1578"/>
        <end position="1590"/>
    </location>
</feature>
<feature type="compositionally biased region" description="Low complexity" evidence="7">
    <location>
        <begin position="1605"/>
        <end position="1621"/>
    </location>
</feature>
<dbReference type="Gene3D" id="1.20.58.60">
    <property type="match status" value="4"/>
</dbReference>
<feature type="region of interest" description="Disordered" evidence="7">
    <location>
        <begin position="4581"/>
        <end position="4612"/>
    </location>
</feature>
<feature type="compositionally biased region" description="Low complexity" evidence="7">
    <location>
        <begin position="1177"/>
        <end position="1193"/>
    </location>
</feature>
<feature type="compositionally biased region" description="Polar residues" evidence="7">
    <location>
        <begin position="4308"/>
        <end position="4320"/>
    </location>
</feature>
<feature type="domain" description="Calponin-homology (CH)" evidence="8">
    <location>
        <begin position="34"/>
        <end position="139"/>
    </location>
</feature>
<feature type="compositionally biased region" description="Pro residues" evidence="7">
    <location>
        <begin position="1299"/>
        <end position="1315"/>
    </location>
</feature>
<feature type="compositionally biased region" description="Low complexity" evidence="7">
    <location>
        <begin position="1497"/>
        <end position="1560"/>
    </location>
</feature>
<dbReference type="Gene3D" id="1.10.418.10">
    <property type="entry name" value="Calponin-like domain"/>
    <property type="match status" value="2"/>
</dbReference>
<feature type="compositionally biased region" description="Basic and acidic residues" evidence="7">
    <location>
        <begin position="4081"/>
        <end position="4091"/>
    </location>
</feature>
<feature type="compositionally biased region" description="Basic and acidic residues" evidence="7">
    <location>
        <begin position="7226"/>
        <end position="7240"/>
    </location>
</feature>
<feature type="region of interest" description="Disordered" evidence="7">
    <location>
        <begin position="7222"/>
        <end position="7311"/>
    </location>
</feature>
<dbReference type="Pfam" id="PF25034">
    <property type="entry name" value="Spectrin_SYNE1"/>
    <property type="match status" value="1"/>
</dbReference>
<feature type="compositionally biased region" description="Polar residues" evidence="7">
    <location>
        <begin position="4253"/>
        <end position="4262"/>
    </location>
</feature>
<feature type="compositionally biased region" description="Basic and acidic residues" evidence="7">
    <location>
        <begin position="4782"/>
        <end position="4791"/>
    </location>
</feature>
<reference evidence="9" key="1">
    <citation type="submission" date="2023-08" db="EMBL/GenBank/DDBJ databases">
        <authorList>
            <person name="Alioto T."/>
            <person name="Alioto T."/>
            <person name="Gomez Garrido J."/>
        </authorList>
    </citation>
    <scope>NUCLEOTIDE SEQUENCE</scope>
</reference>
<feature type="compositionally biased region" description="Polar residues" evidence="7">
    <location>
        <begin position="1353"/>
        <end position="1380"/>
    </location>
</feature>
<dbReference type="InterPro" id="IPR018159">
    <property type="entry name" value="Spectrin/alpha-actinin"/>
</dbReference>
<feature type="compositionally biased region" description="Basic and acidic residues" evidence="7">
    <location>
        <begin position="5525"/>
        <end position="5534"/>
    </location>
</feature>
<feature type="compositionally biased region" description="Basic and acidic residues" evidence="7">
    <location>
        <begin position="5057"/>
        <end position="5070"/>
    </location>
</feature>
<feature type="compositionally biased region" description="Basic and acidic residues" evidence="7">
    <location>
        <begin position="4599"/>
        <end position="4612"/>
    </location>
</feature>
<feature type="compositionally biased region" description="Polar residues" evidence="7">
    <location>
        <begin position="1324"/>
        <end position="1336"/>
    </location>
</feature>
<feature type="compositionally biased region" description="Polar residues" evidence="7">
    <location>
        <begin position="4462"/>
        <end position="4475"/>
    </location>
</feature>
<dbReference type="Pfam" id="PF00307">
    <property type="entry name" value="CH"/>
    <property type="match status" value="2"/>
</dbReference>
<feature type="region of interest" description="Disordered" evidence="7">
    <location>
        <begin position="7169"/>
        <end position="7204"/>
    </location>
</feature>
<dbReference type="PANTHER" id="PTHR14514">
    <property type="entry name" value="PKA ANCHORING PROTEIN"/>
    <property type="match status" value="1"/>
</dbReference>
<feature type="region of interest" description="Disordered" evidence="7">
    <location>
        <begin position="1032"/>
        <end position="1230"/>
    </location>
</feature>
<feature type="compositionally biased region" description="Polar residues" evidence="7">
    <location>
        <begin position="4639"/>
        <end position="4649"/>
    </location>
</feature>
<feature type="region of interest" description="Disordered" evidence="7">
    <location>
        <begin position="165"/>
        <end position="186"/>
    </location>
</feature>
<dbReference type="SUPFAM" id="SSF47576">
    <property type="entry name" value="Calponin-homology domain, CH-domain"/>
    <property type="match status" value="1"/>
</dbReference>
<feature type="coiled-coil region" evidence="6">
    <location>
        <begin position="3477"/>
        <end position="3518"/>
    </location>
</feature>
<keyword evidence="6" id="KW-0175">Coiled coil</keyword>
<feature type="compositionally biased region" description="Basic and acidic residues" evidence="7">
    <location>
        <begin position="5024"/>
        <end position="5037"/>
    </location>
</feature>
<feature type="compositionally biased region" description="Basic and acidic residues" evidence="7">
    <location>
        <begin position="5548"/>
        <end position="5584"/>
    </location>
</feature>
<feature type="coiled-coil region" evidence="6">
    <location>
        <begin position="3352"/>
        <end position="3379"/>
    </location>
</feature>
<feature type="coiled-coil region" evidence="6">
    <location>
        <begin position="3638"/>
        <end position="3668"/>
    </location>
</feature>
<dbReference type="SMART" id="SM00150">
    <property type="entry name" value="SPEC"/>
    <property type="match status" value="8"/>
</dbReference>
<feature type="region of interest" description="Disordered" evidence="7">
    <location>
        <begin position="2014"/>
        <end position="2040"/>
    </location>
</feature>
<feature type="coiled-coil region" evidence="6">
    <location>
        <begin position="599"/>
        <end position="626"/>
    </location>
</feature>
<feature type="compositionally biased region" description="Low complexity" evidence="7">
    <location>
        <begin position="1459"/>
        <end position="1468"/>
    </location>
</feature>
<protein>
    <submittedName>
        <fullName evidence="9">LOW QUALITY PROTEIN: nesprin-2</fullName>
    </submittedName>
</protein>
<keyword evidence="10" id="KW-1185">Reference proteome</keyword>
<evidence type="ECO:0000256" key="2">
    <source>
        <dbReference type="ARBA" id="ARBA00022553"/>
    </source>
</evidence>
<keyword evidence="4" id="KW-0472">Membrane</keyword>
<feature type="compositionally biased region" description="Basic and acidic residues" evidence="7">
    <location>
        <begin position="4877"/>
        <end position="4893"/>
    </location>
</feature>
<feature type="compositionally biased region" description="Basic and acidic residues" evidence="7">
    <location>
        <begin position="5339"/>
        <end position="5352"/>
    </location>
</feature>
<evidence type="ECO:0000256" key="5">
    <source>
        <dbReference type="ARBA" id="ARBA00023203"/>
    </source>
</evidence>
<feature type="compositionally biased region" description="Basic and acidic residues" evidence="7">
    <location>
        <begin position="5488"/>
        <end position="5515"/>
    </location>
</feature>
<feature type="compositionally biased region" description="Polar residues" evidence="7">
    <location>
        <begin position="1141"/>
        <end position="1155"/>
    </location>
</feature>
<feature type="compositionally biased region" description="Polar residues" evidence="7">
    <location>
        <begin position="5231"/>
        <end position="5253"/>
    </location>
</feature>
<feature type="compositionally biased region" description="Basic and acidic residues" evidence="7">
    <location>
        <begin position="5308"/>
        <end position="5323"/>
    </location>
</feature>
<dbReference type="InterPro" id="IPR057057">
    <property type="entry name" value="Spectrin_SYNE1"/>
</dbReference>
<feature type="region of interest" description="Disordered" evidence="7">
    <location>
        <begin position="5287"/>
        <end position="5352"/>
    </location>
</feature>
<feature type="region of interest" description="Disordered" evidence="7">
    <location>
        <begin position="3964"/>
        <end position="3991"/>
    </location>
</feature>
<feature type="compositionally biased region" description="Polar residues" evidence="7">
    <location>
        <begin position="1195"/>
        <end position="1220"/>
    </location>
</feature>
<feature type="compositionally biased region" description="Basic and acidic residues" evidence="7">
    <location>
        <begin position="5461"/>
        <end position="5475"/>
    </location>
</feature>
<evidence type="ECO:0000256" key="1">
    <source>
        <dbReference type="ARBA" id="ARBA00004308"/>
    </source>
</evidence>
<feature type="region of interest" description="Disordered" evidence="7">
    <location>
        <begin position="5149"/>
        <end position="5266"/>
    </location>
</feature>
<keyword evidence="3" id="KW-0677">Repeat</keyword>
<feature type="region of interest" description="Disordered" evidence="7">
    <location>
        <begin position="1258"/>
        <end position="1745"/>
    </location>
</feature>
<feature type="compositionally biased region" description="Polar residues" evidence="7">
    <location>
        <begin position="4507"/>
        <end position="4517"/>
    </location>
</feature>
<feature type="compositionally biased region" description="Basic and acidic residues" evidence="7">
    <location>
        <begin position="4219"/>
        <end position="4230"/>
    </location>
</feature>
<feature type="compositionally biased region" description="Polar residues" evidence="7">
    <location>
        <begin position="4808"/>
        <end position="4826"/>
    </location>
</feature>
<evidence type="ECO:0000256" key="4">
    <source>
        <dbReference type="ARBA" id="ARBA00023136"/>
    </source>
</evidence>
<feature type="compositionally biased region" description="Polar residues" evidence="7">
    <location>
        <begin position="4343"/>
        <end position="4356"/>
    </location>
</feature>
<feature type="compositionally biased region" description="Basic and acidic residues" evidence="7">
    <location>
        <begin position="4263"/>
        <end position="4294"/>
    </location>
</feature>
<feature type="compositionally biased region" description="Polar residues" evidence="7">
    <location>
        <begin position="1469"/>
        <end position="1479"/>
    </location>
</feature>
<proteinExistence type="predicted"/>
<feature type="compositionally biased region" description="Polar residues" evidence="7">
    <location>
        <begin position="1282"/>
        <end position="1295"/>
    </location>
</feature>
<feature type="compositionally biased region" description="Basic and acidic residues" evidence="7">
    <location>
        <begin position="7188"/>
        <end position="7198"/>
    </location>
</feature>
<evidence type="ECO:0000256" key="7">
    <source>
        <dbReference type="SAM" id="MobiDB-lite"/>
    </source>
</evidence>
<keyword evidence="2" id="KW-0597">Phosphoprotein</keyword>
<keyword evidence="5" id="KW-0009">Actin-binding</keyword>
<feature type="compositionally biased region" description="Polar residues" evidence="7">
    <location>
        <begin position="4041"/>
        <end position="4051"/>
    </location>
</feature>
<feature type="region of interest" description="Disordered" evidence="7">
    <location>
        <begin position="4992"/>
        <end position="5087"/>
    </location>
</feature>
<evidence type="ECO:0000259" key="8">
    <source>
        <dbReference type="PROSITE" id="PS50021"/>
    </source>
</evidence>